<dbReference type="EMBL" id="CP062006">
    <property type="protein sequence ID" value="QTC87653.1"/>
    <property type="molecule type" value="Genomic_DNA"/>
</dbReference>
<evidence type="ECO:0008006" key="3">
    <source>
        <dbReference type="Google" id="ProtNLM"/>
    </source>
</evidence>
<dbReference type="RefSeq" id="WP_207824229.1">
    <property type="nucleotide sequence ID" value="NZ_CP062006.1"/>
</dbReference>
<reference evidence="1 2" key="1">
    <citation type="submission" date="2020-09" db="EMBL/GenBank/DDBJ databases">
        <title>Brevundimonas sp. LVF1 isolated from an oligotrophic pond in Goettingen, Germany.</title>
        <authorList>
            <person name="Friedrich I."/>
            <person name="Klassen A."/>
            <person name="Neubauer H."/>
            <person name="Schneider D."/>
            <person name="Hertel R."/>
            <person name="Daniel R."/>
        </authorList>
    </citation>
    <scope>NUCLEOTIDE SEQUENCE [LARGE SCALE GENOMIC DNA]</scope>
    <source>
        <strain evidence="1 2">LVF1</strain>
    </source>
</reference>
<protein>
    <recommendedName>
        <fullName evidence="3">Lipoprotein</fullName>
    </recommendedName>
</protein>
<gene>
    <name evidence="1" type="ORF">IFE19_16480</name>
</gene>
<evidence type="ECO:0000313" key="1">
    <source>
        <dbReference type="EMBL" id="QTC87653.1"/>
    </source>
</evidence>
<proteinExistence type="predicted"/>
<name>A0ABX7SKT0_9CAUL</name>
<accession>A0ABX7SKT0</accession>
<keyword evidence="2" id="KW-1185">Reference proteome</keyword>
<organism evidence="1 2">
    <name type="scientific">Brevundimonas pondensis</name>
    <dbReference type="NCBI Taxonomy" id="2774189"/>
    <lineage>
        <taxon>Bacteria</taxon>
        <taxon>Pseudomonadati</taxon>
        <taxon>Pseudomonadota</taxon>
        <taxon>Alphaproteobacteria</taxon>
        <taxon>Caulobacterales</taxon>
        <taxon>Caulobacteraceae</taxon>
        <taxon>Brevundimonas</taxon>
    </lineage>
</organism>
<evidence type="ECO:0000313" key="2">
    <source>
        <dbReference type="Proteomes" id="UP000663942"/>
    </source>
</evidence>
<sequence>MPITTTRLAAPVAVLAALPLLVWCQRPPEPAPSPAPATSSPPPTVVIDSTLNRAALLAALTEAGSALADGRERDTALNGRTVSVRMPFGCGGPTGGDGAAAAGLPRLVRNLDGGLTLTVTPEDLKARIAADGVAPAAETSLDQWDAIEGFWIARPWSGLDACPAGAVAATAAVAAPEASKVEADGSKPAKAAVEATPPAPILPERTAGLAAVVEADGSRLGRRQGQAYAHVIRGEKGAAASPAPGGYALRLEGRLTTFADGKAVKCVQRDLESRPVCVAALRLDRLAFEDGATGALLSEWRPR</sequence>
<dbReference type="Proteomes" id="UP000663942">
    <property type="component" value="Chromosome"/>
</dbReference>